<dbReference type="EMBL" id="RZGZ01000002">
    <property type="protein sequence ID" value="RUR01729.1"/>
    <property type="molecule type" value="Genomic_DNA"/>
</dbReference>
<keyword evidence="2" id="KW-1133">Transmembrane helix</keyword>
<comment type="caution">
    <text evidence="3">The sequence shown here is derived from an EMBL/GenBank/DDBJ whole genome shotgun (WGS) entry which is preliminary data.</text>
</comment>
<feature type="transmembrane region" description="Helical" evidence="2">
    <location>
        <begin position="43"/>
        <end position="64"/>
    </location>
</feature>
<reference evidence="3 4" key="1">
    <citation type="submission" date="2018-12" db="EMBL/GenBank/DDBJ databases">
        <authorList>
            <person name="Li F."/>
        </authorList>
    </citation>
    <scope>NUCLEOTIDE SEQUENCE [LARGE SCALE GENOMIC DNA]</scope>
    <source>
        <strain evidence="3 4">EGI 6500705</strain>
    </source>
</reference>
<feature type="transmembrane region" description="Helical" evidence="2">
    <location>
        <begin position="408"/>
        <end position="431"/>
    </location>
</feature>
<evidence type="ECO:0000313" key="4">
    <source>
        <dbReference type="Proteomes" id="UP000274909"/>
    </source>
</evidence>
<feature type="compositionally biased region" description="Basic and acidic residues" evidence="1">
    <location>
        <begin position="234"/>
        <end position="250"/>
    </location>
</feature>
<dbReference type="RefSeq" id="WP_127049553.1">
    <property type="nucleotide sequence ID" value="NZ_RZGZ01000002.1"/>
</dbReference>
<feature type="transmembrane region" description="Helical" evidence="2">
    <location>
        <begin position="274"/>
        <end position="295"/>
    </location>
</feature>
<keyword evidence="2" id="KW-0472">Membrane</keyword>
<evidence type="ECO:0000256" key="1">
    <source>
        <dbReference type="SAM" id="MobiDB-lite"/>
    </source>
</evidence>
<dbReference type="AlphaFoldDB" id="A0A3S0X8A2"/>
<feature type="transmembrane region" description="Helical" evidence="2">
    <location>
        <begin position="310"/>
        <end position="332"/>
    </location>
</feature>
<feature type="transmembrane region" description="Helical" evidence="2">
    <location>
        <begin position="380"/>
        <end position="402"/>
    </location>
</feature>
<protein>
    <submittedName>
        <fullName evidence="3">Uncharacterized protein</fullName>
    </submittedName>
</protein>
<sequence length="458" mass="48175">MTRIGRHPAIRSLRFIVIVCVIGGFLLGAPLTRITDGEVPYPVGVALSIALLLALILGLTVIMYRPVAWDPGSGTVSLAGRTVALSSITRVVRVLSTGNGAGYLTYRFYSTDGPSARVLVAGRPMKGLVGGEIDELLRLVEAAPIADPVRADGLSGQQAALADTLSETGGKSEVGKRLLVEELQTMIGARSTVPTADGEAGRANQLDASGAPVRRDPDPAAPPIPAGAGVPLPDRPRMSQREAEELERRWEEDDADATRFLASRPAPFRTIRPVLILLIVVAALLSGVALVIAVVAENARGSLLGDDNDLASLAIVGPGLLGVVLYMAWCAAADAQVRHKQRTAHEWLATRDDGQRQRGLAAPLLAAWGEPAPGTRLARALGFAGSTLGGLAFLVGLVLFFTEDETGPVVAATFVLVGGAVLTAGTVGIVWSYRRRRTANRELVLLAGWRLDPPFVSE</sequence>
<keyword evidence="2" id="KW-0812">Transmembrane</keyword>
<evidence type="ECO:0000313" key="3">
    <source>
        <dbReference type="EMBL" id="RUR01729.1"/>
    </source>
</evidence>
<gene>
    <name evidence="3" type="ORF">ELQ94_09720</name>
</gene>
<organism evidence="3 4">
    <name type="scientific">Labedella endophytica</name>
    <dbReference type="NCBI Taxonomy" id="1523160"/>
    <lineage>
        <taxon>Bacteria</taxon>
        <taxon>Bacillati</taxon>
        <taxon>Actinomycetota</taxon>
        <taxon>Actinomycetes</taxon>
        <taxon>Micrococcales</taxon>
        <taxon>Microbacteriaceae</taxon>
        <taxon>Labedella</taxon>
    </lineage>
</organism>
<dbReference type="OrthoDB" id="9986675at2"/>
<proteinExistence type="predicted"/>
<feature type="region of interest" description="Disordered" evidence="1">
    <location>
        <begin position="191"/>
        <end position="250"/>
    </location>
</feature>
<accession>A0A3S0X8A2</accession>
<name>A0A3S0X8A2_9MICO</name>
<evidence type="ECO:0000256" key="2">
    <source>
        <dbReference type="SAM" id="Phobius"/>
    </source>
</evidence>
<dbReference type="Proteomes" id="UP000274909">
    <property type="component" value="Unassembled WGS sequence"/>
</dbReference>
<keyword evidence="4" id="KW-1185">Reference proteome</keyword>
<feature type="transmembrane region" description="Helical" evidence="2">
    <location>
        <begin position="12"/>
        <end position="31"/>
    </location>
</feature>